<reference evidence="3" key="2">
    <citation type="journal article" date="2024" name="Plant">
        <title>Genomic evolution and insights into agronomic trait innovations of Sesamum species.</title>
        <authorList>
            <person name="Miao H."/>
            <person name="Wang L."/>
            <person name="Qu L."/>
            <person name="Liu H."/>
            <person name="Sun Y."/>
            <person name="Le M."/>
            <person name="Wang Q."/>
            <person name="Wei S."/>
            <person name="Zheng Y."/>
            <person name="Lin W."/>
            <person name="Duan Y."/>
            <person name="Cao H."/>
            <person name="Xiong S."/>
            <person name="Wang X."/>
            <person name="Wei L."/>
            <person name="Li C."/>
            <person name="Ma Q."/>
            <person name="Ju M."/>
            <person name="Zhao R."/>
            <person name="Li G."/>
            <person name="Mu C."/>
            <person name="Tian Q."/>
            <person name="Mei H."/>
            <person name="Zhang T."/>
            <person name="Gao T."/>
            <person name="Zhang H."/>
        </authorList>
    </citation>
    <scope>NUCLEOTIDE SEQUENCE</scope>
    <source>
        <strain evidence="3">K16</strain>
    </source>
</reference>
<feature type="compositionally biased region" description="Polar residues" evidence="1">
    <location>
        <begin position="605"/>
        <end position="614"/>
    </location>
</feature>
<evidence type="ECO:0000259" key="2">
    <source>
        <dbReference type="Pfam" id="PF13952"/>
    </source>
</evidence>
<dbReference type="Proteomes" id="UP001289374">
    <property type="component" value="Unassembled WGS sequence"/>
</dbReference>
<feature type="compositionally biased region" description="Low complexity" evidence="1">
    <location>
        <begin position="621"/>
        <end position="634"/>
    </location>
</feature>
<comment type="caution">
    <text evidence="3">The sequence shown here is derived from an EMBL/GenBank/DDBJ whole genome shotgun (WGS) entry which is preliminary data.</text>
</comment>
<dbReference type="PANTHER" id="PTHR10775:SF182">
    <property type="entry name" value="TRANSPOSON, EN_SPM-LIKE, TRANSPOSASE-ASSOCIATED DOMAIN PROTEIN-RELATED"/>
    <property type="match status" value="1"/>
</dbReference>
<name>A0AAE1W1A9_9LAMI</name>
<feature type="region of interest" description="Disordered" evidence="1">
    <location>
        <begin position="593"/>
        <end position="663"/>
    </location>
</feature>
<evidence type="ECO:0000256" key="1">
    <source>
        <dbReference type="SAM" id="MobiDB-lite"/>
    </source>
</evidence>
<proteinExistence type="predicted"/>
<dbReference type="EMBL" id="JACGWL010000133">
    <property type="protein sequence ID" value="KAK4384430.1"/>
    <property type="molecule type" value="Genomic_DNA"/>
</dbReference>
<dbReference type="Pfam" id="PF13952">
    <property type="entry name" value="DUF4216"/>
    <property type="match status" value="1"/>
</dbReference>
<protein>
    <recommendedName>
        <fullName evidence="2">DUF4216 domain-containing protein</fullName>
    </recommendedName>
</protein>
<evidence type="ECO:0000313" key="4">
    <source>
        <dbReference type="Proteomes" id="UP001289374"/>
    </source>
</evidence>
<dbReference type="InterPro" id="IPR004242">
    <property type="entry name" value="Transposase_21"/>
</dbReference>
<dbReference type="Pfam" id="PF02992">
    <property type="entry name" value="Transposase_21"/>
    <property type="match status" value="1"/>
</dbReference>
<gene>
    <name evidence="3" type="ORF">Sango_3061700</name>
</gene>
<reference evidence="3" key="1">
    <citation type="submission" date="2020-06" db="EMBL/GenBank/DDBJ databases">
        <authorList>
            <person name="Li T."/>
            <person name="Hu X."/>
            <person name="Zhang T."/>
            <person name="Song X."/>
            <person name="Zhang H."/>
            <person name="Dai N."/>
            <person name="Sheng W."/>
            <person name="Hou X."/>
            <person name="Wei L."/>
        </authorList>
    </citation>
    <scope>NUCLEOTIDE SEQUENCE</scope>
    <source>
        <strain evidence="3">K16</strain>
        <tissue evidence="3">Leaf</tissue>
    </source>
</reference>
<feature type="domain" description="DUF4216" evidence="2">
    <location>
        <begin position="466"/>
        <end position="509"/>
    </location>
</feature>
<sequence length="799" mass="90651">MFKNTKFGTPDEVSYHLCMRGFMAEYYNWTLHGKDIVQDYFKAPSIPQVLEEPTSTGHVEGNYPQWGDKQYMNWAQRIFYAAGPSYFASFHKGIPDDGMRFCSVDVDTSSYVYDGGGPYDYDKSGIFPSGHTLLGDYFNTKKLVKDLGLPVENIHACKNDCMLYWKDDVDLEHCKFCEDGRYKLARGETYYGRSPRMQSLEELRNVRLGFCTDGFVPHGQYGCAYFVGRLSLHSTIFPLLWHVGVRTYDHATDWAFMMRTALMWIVNDLPIYGMASGWSTMGLQDVRFNRVENKVARLRLTRDQILDQVANISPTVKMPLLLPDGYCSDHEWTKKNIFWDLPYWSTLLIRHNLDVMHIENNVFDTIFNTVVDIKDLKIICNRPELELDERRPNVIPKAVYTQGKEQKRRVCVWICGLMFPDGYAFNLACCVDMTELRMHSMKRHDCHVFMQKLISIAFRKFWKVDPFRGMKVHSSYHLVDVNFKKLYQKDDPFIIAQQEVDVYFIEYPSGGSCTSSYSGRRQSIVRVVLEAVGTSRELHENDNENEDEDKDNGGDDETDDEEYEATLCASSPPGRGHRGQGCDCGRDCGPPNPPPAKPVDPALATPSSEAVSQPPSIPVDSGAIGSNASGAISSQGPGRSWDAPSPPTPQRHSFPHRPRVITSTSRMSDRDFLTLPSICCQMALSSSLGQHIGDPKGPPAILISKFEVLQVSCWWDCDDESMFKLVKSQGEENSNEEQATLSQASVTPYEQQLWMSVVYSVSAPTLTTRLLDYHSLVAPLLLRPRRHSRRVTTCVIGSK</sequence>
<feature type="compositionally biased region" description="Acidic residues" evidence="1">
    <location>
        <begin position="543"/>
        <end position="564"/>
    </location>
</feature>
<keyword evidence="4" id="KW-1185">Reference proteome</keyword>
<evidence type="ECO:0000313" key="3">
    <source>
        <dbReference type="EMBL" id="KAK4384430.1"/>
    </source>
</evidence>
<feature type="region of interest" description="Disordered" evidence="1">
    <location>
        <begin position="535"/>
        <end position="581"/>
    </location>
</feature>
<dbReference type="InterPro" id="IPR025312">
    <property type="entry name" value="DUF4216"/>
</dbReference>
<organism evidence="3 4">
    <name type="scientific">Sesamum angolense</name>
    <dbReference type="NCBI Taxonomy" id="2727404"/>
    <lineage>
        <taxon>Eukaryota</taxon>
        <taxon>Viridiplantae</taxon>
        <taxon>Streptophyta</taxon>
        <taxon>Embryophyta</taxon>
        <taxon>Tracheophyta</taxon>
        <taxon>Spermatophyta</taxon>
        <taxon>Magnoliopsida</taxon>
        <taxon>eudicotyledons</taxon>
        <taxon>Gunneridae</taxon>
        <taxon>Pentapetalae</taxon>
        <taxon>asterids</taxon>
        <taxon>lamiids</taxon>
        <taxon>Lamiales</taxon>
        <taxon>Pedaliaceae</taxon>
        <taxon>Sesamum</taxon>
    </lineage>
</organism>
<dbReference type="AlphaFoldDB" id="A0AAE1W1A9"/>
<dbReference type="PANTHER" id="PTHR10775">
    <property type="entry name" value="OS08G0208400 PROTEIN"/>
    <property type="match status" value="1"/>
</dbReference>
<accession>A0AAE1W1A9</accession>